<gene>
    <name evidence="1" type="ORF">MEDL_69317</name>
</gene>
<dbReference type="OrthoDB" id="6162638at2759"/>
<sequence>MYSKNKKTLTDLQMFLSMKQIEQKALSKQTFMQSLVESGRQTTLSYTINTSIQNIISQIKSFGEVRIESKSFDMVLIKKKSKQAQLIVPAVQRRSIEDIKLMIHKTITIERGYIYGCCILPDGKLALTYNSYKTVILFSNSGLKDFEVKMPCKVFYIAYISQDNALAVTSGNSEMCIIIVDIEKKQIKKTILLDSNSYGIALKDNRLIYSGHDKGIRMINLYDESIRDIVRNKMPINCYTATFRNNIYHTNYITNTVTCYNLQGKLQWTFHNERALKSPHGIDVDNDGNVYVVGNSLNNVVVISPDGQRHREVLTAKDGLFNPVALHYNGLNNQLLVANFNDTAFLFDLI</sequence>
<dbReference type="EMBL" id="CAJPWZ010003335">
    <property type="protein sequence ID" value="CAG2258012.1"/>
    <property type="molecule type" value="Genomic_DNA"/>
</dbReference>
<dbReference type="Pfam" id="PF06739">
    <property type="entry name" value="SBBP"/>
    <property type="match status" value="1"/>
</dbReference>
<keyword evidence="2" id="KW-1185">Reference proteome</keyword>
<dbReference type="InterPro" id="IPR011042">
    <property type="entry name" value="6-blade_b-propeller_TolB-like"/>
</dbReference>
<organism evidence="1 2">
    <name type="scientific">Mytilus edulis</name>
    <name type="common">Blue mussel</name>
    <dbReference type="NCBI Taxonomy" id="6550"/>
    <lineage>
        <taxon>Eukaryota</taxon>
        <taxon>Metazoa</taxon>
        <taxon>Spiralia</taxon>
        <taxon>Lophotrochozoa</taxon>
        <taxon>Mollusca</taxon>
        <taxon>Bivalvia</taxon>
        <taxon>Autobranchia</taxon>
        <taxon>Pteriomorphia</taxon>
        <taxon>Mytilida</taxon>
        <taxon>Mytiloidea</taxon>
        <taxon>Mytilidae</taxon>
        <taxon>Mytilinae</taxon>
        <taxon>Mytilus</taxon>
    </lineage>
</organism>
<dbReference type="AlphaFoldDB" id="A0A8S3VSN8"/>
<evidence type="ECO:0000313" key="2">
    <source>
        <dbReference type="Proteomes" id="UP000683360"/>
    </source>
</evidence>
<name>A0A8S3VSN8_MYTED</name>
<proteinExistence type="predicted"/>
<dbReference type="Gene3D" id="2.120.10.30">
    <property type="entry name" value="TolB, C-terminal domain"/>
    <property type="match status" value="1"/>
</dbReference>
<accession>A0A8S3VSN8</accession>
<comment type="caution">
    <text evidence="1">The sequence shown here is derived from an EMBL/GenBank/DDBJ whole genome shotgun (WGS) entry which is preliminary data.</text>
</comment>
<dbReference type="InterPro" id="IPR010620">
    <property type="entry name" value="SBBP_repeat"/>
</dbReference>
<reference evidence="1" key="1">
    <citation type="submission" date="2021-03" db="EMBL/GenBank/DDBJ databases">
        <authorList>
            <person name="Bekaert M."/>
        </authorList>
    </citation>
    <scope>NUCLEOTIDE SEQUENCE</scope>
</reference>
<evidence type="ECO:0000313" key="1">
    <source>
        <dbReference type="EMBL" id="CAG2258012.1"/>
    </source>
</evidence>
<dbReference type="Proteomes" id="UP000683360">
    <property type="component" value="Unassembled WGS sequence"/>
</dbReference>
<protein>
    <submittedName>
        <fullName evidence="1">Uncharacterized protein</fullName>
    </submittedName>
</protein>
<dbReference type="SUPFAM" id="SSF101898">
    <property type="entry name" value="NHL repeat"/>
    <property type="match status" value="1"/>
</dbReference>